<dbReference type="InterPro" id="IPR051011">
    <property type="entry name" value="Metal_resp_trans_reg"/>
</dbReference>
<dbReference type="GO" id="GO:0003700">
    <property type="term" value="F:DNA-binding transcription factor activity"/>
    <property type="evidence" value="ECO:0007669"/>
    <property type="project" value="InterPro"/>
</dbReference>
<dbReference type="Proteomes" id="UP000294862">
    <property type="component" value="Unassembled WGS sequence"/>
</dbReference>
<reference evidence="5 6" key="1">
    <citation type="journal article" date="2015" name="Stand. Genomic Sci.">
        <title>Genomic Encyclopedia of Bacterial and Archaeal Type Strains, Phase III: the genomes of soil and plant-associated and newly described type strains.</title>
        <authorList>
            <person name="Whitman W.B."/>
            <person name="Woyke T."/>
            <person name="Klenk H.P."/>
            <person name="Zhou Y."/>
            <person name="Lilburn T.G."/>
            <person name="Beck B.J."/>
            <person name="De Vos P."/>
            <person name="Vandamme P."/>
            <person name="Eisen J.A."/>
            <person name="Garrity G."/>
            <person name="Hugenholtz P."/>
            <person name="Kyrpides N.C."/>
        </authorList>
    </citation>
    <scope>NUCLEOTIDE SEQUENCE [LARGE SCALE GENOMIC DNA]</scope>
    <source>
        <strain evidence="5 6">A3</strain>
    </source>
</reference>
<dbReference type="SUPFAM" id="SSF46785">
    <property type="entry name" value="Winged helix' DNA-binding domain"/>
    <property type="match status" value="1"/>
</dbReference>
<dbReference type="InterPro" id="IPR011991">
    <property type="entry name" value="ArsR-like_HTH"/>
</dbReference>
<comment type="caution">
    <text evidence="5">The sequence shown here is derived from an EMBL/GenBank/DDBJ whole genome shotgun (WGS) entry which is preliminary data.</text>
</comment>
<dbReference type="SMART" id="SM00418">
    <property type="entry name" value="HTH_ARSR"/>
    <property type="match status" value="1"/>
</dbReference>
<keyword evidence="6" id="KW-1185">Reference proteome</keyword>
<organism evidence="5 6">
    <name type="scientific">Dokdonella fugitiva</name>
    <dbReference type="NCBI Taxonomy" id="328517"/>
    <lineage>
        <taxon>Bacteria</taxon>
        <taxon>Pseudomonadati</taxon>
        <taxon>Pseudomonadota</taxon>
        <taxon>Gammaproteobacteria</taxon>
        <taxon>Lysobacterales</taxon>
        <taxon>Rhodanobacteraceae</taxon>
        <taxon>Dokdonella</taxon>
    </lineage>
</organism>
<evidence type="ECO:0000313" key="5">
    <source>
        <dbReference type="EMBL" id="TCO42105.1"/>
    </source>
</evidence>
<dbReference type="GO" id="GO:0003677">
    <property type="term" value="F:DNA binding"/>
    <property type="evidence" value="ECO:0007669"/>
    <property type="project" value="UniProtKB-KW"/>
</dbReference>
<dbReference type="PROSITE" id="PS50987">
    <property type="entry name" value="HTH_ARSR_2"/>
    <property type="match status" value="1"/>
</dbReference>
<dbReference type="AlphaFoldDB" id="A0A4R2IHC9"/>
<dbReference type="PANTHER" id="PTHR43132">
    <property type="entry name" value="ARSENICAL RESISTANCE OPERON REPRESSOR ARSR-RELATED"/>
    <property type="match status" value="1"/>
</dbReference>
<evidence type="ECO:0000256" key="3">
    <source>
        <dbReference type="ARBA" id="ARBA00023163"/>
    </source>
</evidence>
<proteinExistence type="predicted"/>
<evidence type="ECO:0000313" key="6">
    <source>
        <dbReference type="Proteomes" id="UP000294862"/>
    </source>
</evidence>
<dbReference type="OrthoDB" id="5297460at2"/>
<name>A0A4R2IHC9_9GAMM</name>
<dbReference type="Gene3D" id="1.10.10.10">
    <property type="entry name" value="Winged helix-like DNA-binding domain superfamily/Winged helix DNA-binding domain"/>
    <property type="match status" value="1"/>
</dbReference>
<accession>A0A4R2IHC9</accession>
<protein>
    <submittedName>
        <fullName evidence="5">DNA-binding transcriptional ArsR family regulator</fullName>
    </submittedName>
</protein>
<keyword evidence="1" id="KW-0805">Transcription regulation</keyword>
<keyword evidence="2 5" id="KW-0238">DNA-binding</keyword>
<evidence type="ECO:0000256" key="2">
    <source>
        <dbReference type="ARBA" id="ARBA00023125"/>
    </source>
</evidence>
<dbReference type="EMBL" id="SLWQ01000002">
    <property type="protein sequence ID" value="TCO42105.1"/>
    <property type="molecule type" value="Genomic_DNA"/>
</dbReference>
<keyword evidence="3" id="KW-0804">Transcription</keyword>
<gene>
    <name evidence="5" type="ORF">EV148_102464</name>
</gene>
<evidence type="ECO:0000256" key="1">
    <source>
        <dbReference type="ARBA" id="ARBA00023015"/>
    </source>
</evidence>
<dbReference type="Pfam" id="PF12840">
    <property type="entry name" value="HTH_20"/>
    <property type="match status" value="1"/>
</dbReference>
<dbReference type="PANTHER" id="PTHR43132:SF2">
    <property type="entry name" value="ARSENICAL RESISTANCE OPERON REPRESSOR ARSR-RELATED"/>
    <property type="match status" value="1"/>
</dbReference>
<dbReference type="InterPro" id="IPR036390">
    <property type="entry name" value="WH_DNA-bd_sf"/>
</dbReference>
<feature type="domain" description="HTH arsR-type" evidence="4">
    <location>
        <begin position="6"/>
        <end position="97"/>
    </location>
</feature>
<sequence length="97" mass="10977">MATAKKKRLSELQFSLVARALAEPRRYQMLRAIGEHPEPMPCCALQETHNVSAATISHHIKELEAAGLIRIVREGKFARLSVQRDVLRAYLEQLAEI</sequence>
<evidence type="ECO:0000259" key="4">
    <source>
        <dbReference type="PROSITE" id="PS50987"/>
    </source>
</evidence>
<dbReference type="NCBIfam" id="NF033788">
    <property type="entry name" value="HTH_metalloreg"/>
    <property type="match status" value="1"/>
</dbReference>
<dbReference type="PRINTS" id="PR00778">
    <property type="entry name" value="HTHARSR"/>
</dbReference>
<dbReference type="InterPro" id="IPR036388">
    <property type="entry name" value="WH-like_DNA-bd_sf"/>
</dbReference>
<dbReference type="CDD" id="cd00090">
    <property type="entry name" value="HTH_ARSR"/>
    <property type="match status" value="1"/>
</dbReference>
<dbReference type="InterPro" id="IPR001845">
    <property type="entry name" value="HTH_ArsR_DNA-bd_dom"/>
</dbReference>
<dbReference type="RefSeq" id="WP_131995233.1">
    <property type="nucleotide sequence ID" value="NZ_JACGXM010000011.1"/>
</dbReference>